<name>A0ABT4CTQ5_9CLOT</name>
<evidence type="ECO:0008006" key="4">
    <source>
        <dbReference type="Google" id="ProtNLM"/>
    </source>
</evidence>
<dbReference type="RefSeq" id="WP_268051449.1">
    <property type="nucleotide sequence ID" value="NZ_JAPQES010000007.1"/>
</dbReference>
<dbReference type="EMBL" id="JAPQES010000007">
    <property type="protein sequence ID" value="MCY6372455.1"/>
    <property type="molecule type" value="Genomic_DNA"/>
</dbReference>
<proteinExistence type="predicted"/>
<reference evidence="2" key="1">
    <citation type="submission" date="2022-12" db="EMBL/GenBank/DDBJ databases">
        <authorList>
            <person name="Wang J."/>
        </authorList>
    </citation>
    <scope>NUCLEOTIDE SEQUENCE</scope>
    <source>
        <strain evidence="2">HY-42-06</strain>
    </source>
</reference>
<keyword evidence="3" id="KW-1185">Reference proteome</keyword>
<evidence type="ECO:0000313" key="2">
    <source>
        <dbReference type="EMBL" id="MCY6372455.1"/>
    </source>
</evidence>
<gene>
    <name evidence="2" type="ORF">OXH55_17645</name>
</gene>
<sequence>MNLYQQTVLESRKKFLKLTLKQEKEVLNIYKEAAKEITERLAKSKAGSLKQRQLSELQKTIKQYTRELQQQLSKSIKEGIKASVEIASNVQLSYFETMDLHEDLSSTFRKMFTQLNVDVAKTIVSGDYYKDGLTLDKRIWNITKRNGKDLNRIIKVNTVQRRSAGELAKQLEQYINPKKKMITHTRVPGINKSIAYQSQRLARTSLTHSNTESYIQGSKKNPFCEGFKWNLSPSHSLRMHGRTDICDEYAGKIFEPDECPIQHPNCLCYFTQETIPIEQAREELIEWVNGGENAKLDKWIGDYGQEFGIGRR</sequence>
<feature type="coiled-coil region" evidence="1">
    <location>
        <begin position="20"/>
        <end position="74"/>
    </location>
</feature>
<evidence type="ECO:0000256" key="1">
    <source>
        <dbReference type="SAM" id="Coils"/>
    </source>
</evidence>
<comment type="caution">
    <text evidence="2">The sequence shown here is derived from an EMBL/GenBank/DDBJ whole genome shotgun (WGS) entry which is preliminary data.</text>
</comment>
<dbReference type="Proteomes" id="UP001079657">
    <property type="component" value="Unassembled WGS sequence"/>
</dbReference>
<accession>A0ABT4CTQ5</accession>
<evidence type="ECO:0000313" key="3">
    <source>
        <dbReference type="Proteomes" id="UP001079657"/>
    </source>
</evidence>
<protein>
    <recommendedName>
        <fullName evidence="4">Phage head morphogenesis domain-containing protein</fullName>
    </recommendedName>
</protein>
<keyword evidence="1" id="KW-0175">Coiled coil</keyword>
<organism evidence="2 3">
    <name type="scientific">Clostridium ganghwense</name>
    <dbReference type="NCBI Taxonomy" id="312089"/>
    <lineage>
        <taxon>Bacteria</taxon>
        <taxon>Bacillati</taxon>
        <taxon>Bacillota</taxon>
        <taxon>Clostridia</taxon>
        <taxon>Eubacteriales</taxon>
        <taxon>Clostridiaceae</taxon>
        <taxon>Clostridium</taxon>
    </lineage>
</organism>